<evidence type="ECO:0000256" key="2">
    <source>
        <dbReference type="ARBA" id="ARBA00022679"/>
    </source>
</evidence>
<feature type="domain" description="Deacetylase sirtuin-type" evidence="5">
    <location>
        <begin position="9"/>
        <end position="245"/>
    </location>
</feature>
<evidence type="ECO:0000256" key="4">
    <source>
        <dbReference type="PROSITE-ProRule" id="PRU00236"/>
    </source>
</evidence>
<keyword evidence="4" id="KW-0862">Zinc</keyword>
<comment type="caution">
    <text evidence="6">The sequence shown here is derived from an EMBL/GenBank/DDBJ whole genome shotgun (WGS) entry which is preliminary data.</text>
</comment>
<dbReference type="Gene3D" id="3.30.1600.10">
    <property type="entry name" value="SIR2/SIRT2 'Small Domain"/>
    <property type="match status" value="1"/>
</dbReference>
<organism evidence="6 7">
    <name type="scientific">Alicyclobacillus cellulosilyticus</name>
    <dbReference type="NCBI Taxonomy" id="1003997"/>
    <lineage>
        <taxon>Bacteria</taxon>
        <taxon>Bacillati</taxon>
        <taxon>Bacillota</taxon>
        <taxon>Bacilli</taxon>
        <taxon>Bacillales</taxon>
        <taxon>Alicyclobacillaceae</taxon>
        <taxon>Alicyclobacillus</taxon>
    </lineage>
</organism>
<dbReference type="SUPFAM" id="SSF52467">
    <property type="entry name" value="DHS-like NAD/FAD-binding domain"/>
    <property type="match status" value="1"/>
</dbReference>
<name>A0A917NGA8_9BACL</name>
<gene>
    <name evidence="6" type="ORF">GCM10010885_01360</name>
</gene>
<dbReference type="AlphaFoldDB" id="A0A917NGA8"/>
<dbReference type="InterPro" id="IPR003000">
    <property type="entry name" value="Sirtuin"/>
</dbReference>
<feature type="active site" description="Proton acceptor" evidence="4">
    <location>
        <position position="125"/>
    </location>
</feature>
<feature type="binding site" evidence="4">
    <location>
        <position position="133"/>
    </location>
    <ligand>
        <name>Zn(2+)</name>
        <dbReference type="ChEBI" id="CHEBI:29105"/>
    </ligand>
</feature>
<dbReference type="Gene3D" id="3.40.50.1220">
    <property type="entry name" value="TPP-binding domain"/>
    <property type="match status" value="1"/>
</dbReference>
<evidence type="ECO:0000313" key="6">
    <source>
        <dbReference type="EMBL" id="GGI95477.1"/>
    </source>
</evidence>
<dbReference type="InterPro" id="IPR050134">
    <property type="entry name" value="NAD-dep_sirtuin_deacylases"/>
</dbReference>
<feature type="binding site" evidence="4">
    <location>
        <position position="136"/>
    </location>
    <ligand>
        <name>Zn(2+)</name>
        <dbReference type="ChEBI" id="CHEBI:29105"/>
    </ligand>
</feature>
<protein>
    <recommendedName>
        <fullName evidence="1">protein acetyllysine N-acetyltransferase</fullName>
        <ecNumber evidence="1">2.3.1.286</ecNumber>
    </recommendedName>
</protein>
<dbReference type="PANTHER" id="PTHR11085">
    <property type="entry name" value="NAD-DEPENDENT PROTEIN DEACYLASE SIRTUIN-5, MITOCHONDRIAL-RELATED"/>
    <property type="match status" value="1"/>
</dbReference>
<keyword evidence="7" id="KW-1185">Reference proteome</keyword>
<dbReference type="EMBL" id="BMOY01000002">
    <property type="protein sequence ID" value="GGI95477.1"/>
    <property type="molecule type" value="Genomic_DNA"/>
</dbReference>
<keyword evidence="4" id="KW-0479">Metal-binding</keyword>
<dbReference type="GO" id="GO:0017136">
    <property type="term" value="F:histone deacetylase activity, NAD-dependent"/>
    <property type="evidence" value="ECO:0007669"/>
    <property type="project" value="TreeGrafter"/>
</dbReference>
<proteinExistence type="predicted"/>
<dbReference type="InterPro" id="IPR026591">
    <property type="entry name" value="Sirtuin_cat_small_dom_sf"/>
</dbReference>
<feature type="binding site" evidence="4">
    <location>
        <position position="156"/>
    </location>
    <ligand>
        <name>Zn(2+)</name>
        <dbReference type="ChEBI" id="CHEBI:29105"/>
    </ligand>
</feature>
<keyword evidence="2" id="KW-0808">Transferase</keyword>
<dbReference type="PROSITE" id="PS50305">
    <property type="entry name" value="SIRTUIN"/>
    <property type="match status" value="1"/>
</dbReference>
<feature type="binding site" evidence="4">
    <location>
        <position position="153"/>
    </location>
    <ligand>
        <name>Zn(2+)</name>
        <dbReference type="ChEBI" id="CHEBI:29105"/>
    </ligand>
</feature>
<dbReference type="Pfam" id="PF02146">
    <property type="entry name" value="SIR2"/>
    <property type="match status" value="1"/>
</dbReference>
<dbReference type="InterPro" id="IPR026590">
    <property type="entry name" value="Ssirtuin_cat_dom"/>
</dbReference>
<accession>A0A917NGA8</accession>
<sequence>MDMTAEDHVVSEGISTEEFAHLQAFLRVTERVVVITGAGISRASGLPLGHDRVDGVPLEIVFEPRFFQEDPVRFYALYRHLLTWWQQAVPNAAHVAIAKRGAWVITQNIDGLHRRAGSSRVIELHGNLRELRCGACGQIYRSDLVFREPVPRCRLCGRLLSPGFTMEGQPVRHFARAVDWVGQADALLVIGTQLAKEPVRRLPEIARRNRRLVVWINEEAEVWVPRLFDIPRLQGRFTSARPGRT</sequence>
<evidence type="ECO:0000256" key="1">
    <source>
        <dbReference type="ARBA" id="ARBA00012928"/>
    </source>
</evidence>
<dbReference type="GO" id="GO:0070403">
    <property type="term" value="F:NAD+ binding"/>
    <property type="evidence" value="ECO:0007669"/>
    <property type="project" value="InterPro"/>
</dbReference>
<dbReference type="Proteomes" id="UP000637695">
    <property type="component" value="Unassembled WGS sequence"/>
</dbReference>
<dbReference type="InterPro" id="IPR029035">
    <property type="entry name" value="DHS-like_NAD/FAD-binding_dom"/>
</dbReference>
<evidence type="ECO:0000256" key="3">
    <source>
        <dbReference type="ARBA" id="ARBA00023027"/>
    </source>
</evidence>
<keyword evidence="3" id="KW-0520">NAD</keyword>
<dbReference type="EC" id="2.3.1.286" evidence="1"/>
<dbReference type="PANTHER" id="PTHR11085:SF10">
    <property type="entry name" value="NAD-DEPENDENT PROTEIN DEACYLASE SIRTUIN-5, MITOCHONDRIAL-RELATED"/>
    <property type="match status" value="1"/>
</dbReference>
<evidence type="ECO:0000259" key="5">
    <source>
        <dbReference type="PROSITE" id="PS50305"/>
    </source>
</evidence>
<evidence type="ECO:0000313" key="7">
    <source>
        <dbReference type="Proteomes" id="UP000637695"/>
    </source>
</evidence>
<reference evidence="6" key="1">
    <citation type="journal article" date="2014" name="Int. J. Syst. Evol. Microbiol.">
        <title>Complete genome sequence of Corynebacterium casei LMG S-19264T (=DSM 44701T), isolated from a smear-ripened cheese.</title>
        <authorList>
            <consortium name="US DOE Joint Genome Institute (JGI-PGF)"/>
            <person name="Walter F."/>
            <person name="Albersmeier A."/>
            <person name="Kalinowski J."/>
            <person name="Ruckert C."/>
        </authorList>
    </citation>
    <scope>NUCLEOTIDE SEQUENCE</scope>
    <source>
        <strain evidence="6">JCM 18487</strain>
    </source>
</reference>
<dbReference type="GO" id="GO:0046872">
    <property type="term" value="F:metal ion binding"/>
    <property type="evidence" value="ECO:0007669"/>
    <property type="project" value="UniProtKB-KW"/>
</dbReference>
<reference evidence="6" key="2">
    <citation type="submission" date="2020-09" db="EMBL/GenBank/DDBJ databases">
        <authorList>
            <person name="Sun Q."/>
            <person name="Ohkuma M."/>
        </authorList>
    </citation>
    <scope>NUCLEOTIDE SEQUENCE</scope>
    <source>
        <strain evidence="6">JCM 18487</strain>
    </source>
</reference>